<keyword evidence="4" id="KW-1185">Reference proteome</keyword>
<gene>
    <name evidence="3" type="ORF">ACJMK2_039303</name>
</gene>
<dbReference type="EMBL" id="JBJQND010000007">
    <property type="protein sequence ID" value="KAL3871296.1"/>
    <property type="molecule type" value="Genomic_DNA"/>
</dbReference>
<dbReference type="SUPFAM" id="SSF47473">
    <property type="entry name" value="EF-hand"/>
    <property type="match status" value="1"/>
</dbReference>
<accession>A0ABD3WBK4</accession>
<proteinExistence type="predicted"/>
<dbReference type="CDD" id="cd00051">
    <property type="entry name" value="EFh"/>
    <property type="match status" value="1"/>
</dbReference>
<dbReference type="AlphaFoldDB" id="A0ABD3WBK4"/>
<sequence length="167" mass="18447">MWVALCPSISLSSSLTYSIYDNIRNFLIVVHLTRLLATVPTAAAHTDTTKSPSVATLFFDSYDTNPKDGVISDAEFHKAAYRYDLNVDGNITRYEFAKLYQARLGTSHHQGEEAFDAVDLNHDGTFDDNEITAVYKVFDANGDGQITPEEFLVGFSHLFSGHVTTSG</sequence>
<dbReference type="PROSITE" id="PS50222">
    <property type="entry name" value="EF_HAND_2"/>
    <property type="match status" value="1"/>
</dbReference>
<name>A0ABD3WBK4_SINWO</name>
<dbReference type="Pfam" id="PF13499">
    <property type="entry name" value="EF-hand_7"/>
    <property type="match status" value="1"/>
</dbReference>
<dbReference type="PROSITE" id="PS00018">
    <property type="entry name" value="EF_HAND_1"/>
    <property type="match status" value="1"/>
</dbReference>
<evidence type="ECO:0000313" key="3">
    <source>
        <dbReference type="EMBL" id="KAL3871296.1"/>
    </source>
</evidence>
<evidence type="ECO:0000259" key="2">
    <source>
        <dbReference type="PROSITE" id="PS50222"/>
    </source>
</evidence>
<dbReference type="InterPro" id="IPR011992">
    <property type="entry name" value="EF-hand-dom_pair"/>
</dbReference>
<organism evidence="3 4">
    <name type="scientific">Sinanodonta woodiana</name>
    <name type="common">Chinese pond mussel</name>
    <name type="synonym">Anodonta woodiana</name>
    <dbReference type="NCBI Taxonomy" id="1069815"/>
    <lineage>
        <taxon>Eukaryota</taxon>
        <taxon>Metazoa</taxon>
        <taxon>Spiralia</taxon>
        <taxon>Lophotrochozoa</taxon>
        <taxon>Mollusca</taxon>
        <taxon>Bivalvia</taxon>
        <taxon>Autobranchia</taxon>
        <taxon>Heteroconchia</taxon>
        <taxon>Palaeoheterodonta</taxon>
        <taxon>Unionida</taxon>
        <taxon>Unionoidea</taxon>
        <taxon>Unionidae</taxon>
        <taxon>Unioninae</taxon>
        <taxon>Sinanodonta</taxon>
    </lineage>
</organism>
<dbReference type="SMART" id="SM00054">
    <property type="entry name" value="EFh"/>
    <property type="match status" value="2"/>
</dbReference>
<dbReference type="InterPro" id="IPR002048">
    <property type="entry name" value="EF_hand_dom"/>
</dbReference>
<evidence type="ECO:0000256" key="1">
    <source>
        <dbReference type="ARBA" id="ARBA00022837"/>
    </source>
</evidence>
<reference evidence="3 4" key="1">
    <citation type="submission" date="2024-11" db="EMBL/GenBank/DDBJ databases">
        <title>Chromosome-level genome assembly of the freshwater bivalve Anodonta woodiana.</title>
        <authorList>
            <person name="Chen X."/>
        </authorList>
    </citation>
    <scope>NUCLEOTIDE SEQUENCE [LARGE SCALE GENOMIC DNA]</scope>
    <source>
        <strain evidence="3">MN2024</strain>
        <tissue evidence="3">Gills</tissue>
    </source>
</reference>
<comment type="caution">
    <text evidence="3">The sequence shown here is derived from an EMBL/GenBank/DDBJ whole genome shotgun (WGS) entry which is preliminary data.</text>
</comment>
<keyword evidence="1" id="KW-0106">Calcium</keyword>
<dbReference type="Proteomes" id="UP001634394">
    <property type="component" value="Unassembled WGS sequence"/>
</dbReference>
<dbReference type="InterPro" id="IPR018247">
    <property type="entry name" value="EF_Hand_1_Ca_BS"/>
</dbReference>
<feature type="domain" description="EF-hand" evidence="2">
    <location>
        <begin position="126"/>
        <end position="161"/>
    </location>
</feature>
<evidence type="ECO:0000313" key="4">
    <source>
        <dbReference type="Proteomes" id="UP001634394"/>
    </source>
</evidence>
<dbReference type="Gene3D" id="1.10.238.10">
    <property type="entry name" value="EF-hand"/>
    <property type="match status" value="1"/>
</dbReference>
<protein>
    <recommendedName>
        <fullName evidence="2">EF-hand domain-containing protein</fullName>
    </recommendedName>
</protein>